<dbReference type="PANTHER" id="PTHR17605:SF0">
    <property type="entry name" value="RIBOSOME BIOGENESIS PROTEIN BOP1"/>
    <property type="match status" value="1"/>
</dbReference>
<sequence length="126" mass="14651">MQVPLYPVWEISTGRCLRSFDVEAAVKCVAWNPSSKLFLVAVVIENKVIFLNPETYLMDKLVVQQTNAVFREEPDQGDYIQPERVKTAVTWKKPTPDEWAKGYRIVLEHFRMVKQVWTLMHLKAGN</sequence>
<accession>A0A5B7IRA0</accession>
<dbReference type="SUPFAM" id="SSF82171">
    <property type="entry name" value="DPP6 N-terminal domain-like"/>
    <property type="match status" value="1"/>
</dbReference>
<dbReference type="GO" id="GO:0030687">
    <property type="term" value="C:preribosome, large subunit precursor"/>
    <property type="evidence" value="ECO:0007669"/>
    <property type="project" value="TreeGrafter"/>
</dbReference>
<evidence type="ECO:0000313" key="2">
    <source>
        <dbReference type="Proteomes" id="UP000324222"/>
    </source>
</evidence>
<organism evidence="1 2">
    <name type="scientific">Portunus trituberculatus</name>
    <name type="common">Swimming crab</name>
    <name type="synonym">Neptunus trituberculatus</name>
    <dbReference type="NCBI Taxonomy" id="210409"/>
    <lineage>
        <taxon>Eukaryota</taxon>
        <taxon>Metazoa</taxon>
        <taxon>Ecdysozoa</taxon>
        <taxon>Arthropoda</taxon>
        <taxon>Crustacea</taxon>
        <taxon>Multicrustacea</taxon>
        <taxon>Malacostraca</taxon>
        <taxon>Eumalacostraca</taxon>
        <taxon>Eucarida</taxon>
        <taxon>Decapoda</taxon>
        <taxon>Pleocyemata</taxon>
        <taxon>Brachyura</taxon>
        <taxon>Eubrachyura</taxon>
        <taxon>Portunoidea</taxon>
        <taxon>Portunidae</taxon>
        <taxon>Portuninae</taxon>
        <taxon>Portunus</taxon>
    </lineage>
</organism>
<dbReference type="GO" id="GO:0000463">
    <property type="term" value="P:maturation of LSU-rRNA from tricistronic rRNA transcript (SSU-rRNA, 5.8S rRNA, LSU-rRNA)"/>
    <property type="evidence" value="ECO:0007669"/>
    <property type="project" value="TreeGrafter"/>
</dbReference>
<dbReference type="OrthoDB" id="5571054at2759"/>
<dbReference type="EMBL" id="VSRR010066974">
    <property type="protein sequence ID" value="MPC84975.1"/>
    <property type="molecule type" value="Genomic_DNA"/>
</dbReference>
<gene>
    <name evidence="1" type="ORF">E2C01_079730</name>
</gene>
<dbReference type="InterPro" id="IPR015943">
    <property type="entry name" value="WD40/YVTN_repeat-like_dom_sf"/>
</dbReference>
<dbReference type="PANTHER" id="PTHR17605">
    <property type="entry name" value="RIBOSOME BIOGENESIS PROTEIN BOP1 BLOCK OF PROLIFERATION 1 PROTEIN"/>
    <property type="match status" value="1"/>
</dbReference>
<dbReference type="GO" id="GO:0070545">
    <property type="term" value="C:PeBoW complex"/>
    <property type="evidence" value="ECO:0007669"/>
    <property type="project" value="TreeGrafter"/>
</dbReference>
<dbReference type="AlphaFoldDB" id="A0A5B7IRA0"/>
<dbReference type="InterPro" id="IPR028598">
    <property type="entry name" value="BOP1/Erb1"/>
</dbReference>
<keyword evidence="2" id="KW-1185">Reference proteome</keyword>
<protein>
    <submittedName>
        <fullName evidence="1">Ribosome biogenesis protein BOP1</fullName>
    </submittedName>
</protein>
<reference evidence="1 2" key="1">
    <citation type="submission" date="2019-05" db="EMBL/GenBank/DDBJ databases">
        <title>Another draft genome of Portunus trituberculatus and its Hox gene families provides insights of decapod evolution.</title>
        <authorList>
            <person name="Jeong J.-H."/>
            <person name="Song I."/>
            <person name="Kim S."/>
            <person name="Choi T."/>
            <person name="Kim D."/>
            <person name="Ryu S."/>
            <person name="Kim W."/>
        </authorList>
    </citation>
    <scope>NUCLEOTIDE SEQUENCE [LARGE SCALE GENOMIC DNA]</scope>
    <source>
        <tissue evidence="1">Muscle</tissue>
    </source>
</reference>
<dbReference type="Gene3D" id="2.130.10.10">
    <property type="entry name" value="YVTN repeat-like/Quinoprotein amine dehydrogenase"/>
    <property type="match status" value="1"/>
</dbReference>
<proteinExistence type="predicted"/>
<evidence type="ECO:0000313" key="1">
    <source>
        <dbReference type="EMBL" id="MPC84975.1"/>
    </source>
</evidence>
<name>A0A5B7IRA0_PORTR</name>
<dbReference type="GO" id="GO:0043021">
    <property type="term" value="F:ribonucleoprotein complex binding"/>
    <property type="evidence" value="ECO:0007669"/>
    <property type="project" value="TreeGrafter"/>
</dbReference>
<dbReference type="Proteomes" id="UP000324222">
    <property type="component" value="Unassembled WGS sequence"/>
</dbReference>
<comment type="caution">
    <text evidence="1">The sequence shown here is derived from an EMBL/GenBank/DDBJ whole genome shotgun (WGS) entry which is preliminary data.</text>
</comment>